<comment type="caution">
    <text evidence="1">The sequence shown here is derived from an EMBL/GenBank/DDBJ whole genome shotgun (WGS) entry which is preliminary data.</text>
</comment>
<dbReference type="EMBL" id="NPHW01004060">
    <property type="protein sequence ID" value="OXV08512.1"/>
    <property type="molecule type" value="Genomic_DNA"/>
</dbReference>
<accession>A0A232LWM1</accession>
<gene>
    <name evidence="1" type="ORF">Egran_03725</name>
</gene>
<dbReference type="OrthoDB" id="5582146at2759"/>
<dbReference type="Proteomes" id="UP000243515">
    <property type="component" value="Unassembled WGS sequence"/>
</dbReference>
<organism evidence="1 2">
    <name type="scientific">Elaphomyces granulatus</name>
    <dbReference type="NCBI Taxonomy" id="519963"/>
    <lineage>
        <taxon>Eukaryota</taxon>
        <taxon>Fungi</taxon>
        <taxon>Dikarya</taxon>
        <taxon>Ascomycota</taxon>
        <taxon>Pezizomycotina</taxon>
        <taxon>Eurotiomycetes</taxon>
        <taxon>Eurotiomycetidae</taxon>
        <taxon>Eurotiales</taxon>
        <taxon>Elaphomycetaceae</taxon>
        <taxon>Elaphomyces</taxon>
    </lineage>
</organism>
<evidence type="ECO:0000313" key="1">
    <source>
        <dbReference type="EMBL" id="OXV08512.1"/>
    </source>
</evidence>
<sequence length="170" mass="18877">MEGLDLIPDLTDLELAVLLCLTAQEHCLIETKKDYVEDVAKELALICQDTFTLSSVLLDCSIETSLDDFSNGILASNLSTIEYYPVSSRERYNVKPGAEEQSSLKSDYLDDSKIVNVIIAKNFNQTQDDIQIQALEVAHHPSVVLSFISLSPVIEFKASIFQNCGSYHAK</sequence>
<protein>
    <submittedName>
        <fullName evidence="1">Uncharacterized protein</fullName>
    </submittedName>
</protein>
<proteinExistence type="predicted"/>
<keyword evidence="2" id="KW-1185">Reference proteome</keyword>
<dbReference type="AlphaFoldDB" id="A0A232LWM1"/>
<name>A0A232LWM1_9EURO</name>
<evidence type="ECO:0000313" key="2">
    <source>
        <dbReference type="Proteomes" id="UP000243515"/>
    </source>
</evidence>
<reference evidence="1 2" key="1">
    <citation type="journal article" date="2015" name="Environ. Microbiol.">
        <title>Metagenome sequence of Elaphomyces granulatus from sporocarp tissue reveals Ascomycota ectomycorrhizal fingerprints of genome expansion and a Proteobacteria-rich microbiome.</title>
        <authorList>
            <person name="Quandt C.A."/>
            <person name="Kohler A."/>
            <person name="Hesse C.N."/>
            <person name="Sharpton T.J."/>
            <person name="Martin F."/>
            <person name="Spatafora J.W."/>
        </authorList>
    </citation>
    <scope>NUCLEOTIDE SEQUENCE [LARGE SCALE GENOMIC DNA]</scope>
    <source>
        <strain evidence="1 2">OSC145934</strain>
    </source>
</reference>